<dbReference type="STRING" id="1302272.FC96_GL001375"/>
<proteinExistence type="predicted"/>
<organism evidence="2 3">
    <name type="scientific">Secundilactobacillus kimchicus JCM 15530</name>
    <dbReference type="NCBI Taxonomy" id="1302272"/>
    <lineage>
        <taxon>Bacteria</taxon>
        <taxon>Bacillati</taxon>
        <taxon>Bacillota</taxon>
        <taxon>Bacilli</taxon>
        <taxon>Lactobacillales</taxon>
        <taxon>Lactobacillaceae</taxon>
        <taxon>Secundilactobacillus</taxon>
    </lineage>
</organism>
<name>A0A0R1HRG6_9LACO</name>
<protein>
    <submittedName>
        <fullName evidence="2">Uncharacterized protein</fullName>
    </submittedName>
</protein>
<evidence type="ECO:0000313" key="3">
    <source>
        <dbReference type="Proteomes" id="UP000050911"/>
    </source>
</evidence>
<dbReference type="Proteomes" id="UP000050911">
    <property type="component" value="Unassembled WGS sequence"/>
</dbReference>
<dbReference type="EMBL" id="AZCX01000002">
    <property type="protein sequence ID" value="KRK49046.1"/>
    <property type="molecule type" value="Genomic_DNA"/>
</dbReference>
<comment type="caution">
    <text evidence="2">The sequence shown here is derived from an EMBL/GenBank/DDBJ whole genome shotgun (WGS) entry which is preliminary data.</text>
</comment>
<accession>A0A0R1HRG6</accession>
<feature type="region of interest" description="Disordered" evidence="1">
    <location>
        <begin position="144"/>
        <end position="168"/>
    </location>
</feature>
<evidence type="ECO:0000313" key="2">
    <source>
        <dbReference type="EMBL" id="KRK49046.1"/>
    </source>
</evidence>
<reference evidence="2 3" key="1">
    <citation type="journal article" date="2015" name="Genome Announc.">
        <title>Expanding the biotechnology potential of lactobacilli through comparative genomics of 213 strains and associated genera.</title>
        <authorList>
            <person name="Sun Z."/>
            <person name="Harris H.M."/>
            <person name="McCann A."/>
            <person name="Guo C."/>
            <person name="Argimon S."/>
            <person name="Zhang W."/>
            <person name="Yang X."/>
            <person name="Jeffery I.B."/>
            <person name="Cooney J.C."/>
            <person name="Kagawa T.F."/>
            <person name="Liu W."/>
            <person name="Song Y."/>
            <person name="Salvetti E."/>
            <person name="Wrobel A."/>
            <person name="Rasinkangas P."/>
            <person name="Parkhill J."/>
            <person name="Rea M.C."/>
            <person name="O'Sullivan O."/>
            <person name="Ritari J."/>
            <person name="Douillard F.P."/>
            <person name="Paul Ross R."/>
            <person name="Yang R."/>
            <person name="Briner A.E."/>
            <person name="Felis G.E."/>
            <person name="de Vos W.M."/>
            <person name="Barrangou R."/>
            <person name="Klaenhammer T.R."/>
            <person name="Caufield P.W."/>
            <person name="Cui Y."/>
            <person name="Zhang H."/>
            <person name="O'Toole P.W."/>
        </authorList>
    </citation>
    <scope>NUCLEOTIDE SEQUENCE [LARGE SCALE GENOMIC DNA]</scope>
    <source>
        <strain evidence="2 3">JCM 15530</strain>
    </source>
</reference>
<dbReference type="OrthoDB" id="9800780at2"/>
<gene>
    <name evidence="2" type="ORF">FC96_GL001375</name>
</gene>
<dbReference type="AlphaFoldDB" id="A0A0R1HRG6"/>
<evidence type="ECO:0000256" key="1">
    <source>
        <dbReference type="SAM" id="MobiDB-lite"/>
    </source>
</evidence>
<sequence>MNFYLTDYKNRTWPLPLNPSEFKLTAERDDKTVTVVRLGEISTLGEDKLQSLELKFTIPTDIRAEHYTSAPKKKLAKNGQSYLTWFNWIKNQRHLCRLVISGTKVNFQGVLNTFEYGMEEGYAGDYIVTIKIAQYKPHRAIKVGASKKKKTAKKGKQRSAPPKKVGRGSKVVVNGVLHRSSTGSGPGVTERNAQRKISLVVPGAKYPYHVTTLSGGARGWVSASAVKAV</sequence>
<dbReference type="PATRIC" id="fig|1302272.5.peg.1383"/>
<dbReference type="RefSeq" id="WP_056942153.1">
    <property type="nucleotide sequence ID" value="NZ_AZCX01000002.1"/>
</dbReference>
<keyword evidence="3" id="KW-1185">Reference proteome</keyword>
<feature type="compositionally biased region" description="Basic residues" evidence="1">
    <location>
        <begin position="144"/>
        <end position="157"/>
    </location>
</feature>